<evidence type="ECO:0000256" key="1">
    <source>
        <dbReference type="SAM" id="MobiDB-lite"/>
    </source>
</evidence>
<comment type="caution">
    <text evidence="2">The sequence shown here is derived from an EMBL/GenBank/DDBJ whole genome shotgun (WGS) entry which is preliminary data.</text>
</comment>
<accession>A0A5J4WB22</accession>
<sequence>MDTDALDIRGTVGQQISLQLSSGALCPSLNSRLRIKEAESVSARNRERTDPQINEDQEDNAEEEEEEQADEATLTQNKDYRVNIKSQFPVQENLGTKPQNYQSLNTLSQMQKDNSGLAPVWVQKKPKKGKGNKKTKSTEGLNASNEPSQGSDAQTKTKTASTVLKTKATLKTGRQKN</sequence>
<proteinExistence type="predicted"/>
<dbReference type="Proteomes" id="UP000324800">
    <property type="component" value="Unassembled WGS sequence"/>
</dbReference>
<feature type="compositionally biased region" description="Acidic residues" evidence="1">
    <location>
        <begin position="53"/>
        <end position="70"/>
    </location>
</feature>
<dbReference type="AlphaFoldDB" id="A0A5J4WB22"/>
<organism evidence="2 3">
    <name type="scientific">Streblomastix strix</name>
    <dbReference type="NCBI Taxonomy" id="222440"/>
    <lineage>
        <taxon>Eukaryota</taxon>
        <taxon>Metamonada</taxon>
        <taxon>Preaxostyla</taxon>
        <taxon>Oxymonadida</taxon>
        <taxon>Streblomastigidae</taxon>
        <taxon>Streblomastix</taxon>
    </lineage>
</organism>
<dbReference type="EMBL" id="SNRW01002692">
    <property type="protein sequence ID" value="KAA6392000.1"/>
    <property type="molecule type" value="Genomic_DNA"/>
</dbReference>
<reference evidence="2 3" key="1">
    <citation type="submission" date="2019-03" db="EMBL/GenBank/DDBJ databases">
        <title>Single cell metagenomics reveals metabolic interactions within the superorganism composed of flagellate Streblomastix strix and complex community of Bacteroidetes bacteria on its surface.</title>
        <authorList>
            <person name="Treitli S.C."/>
            <person name="Kolisko M."/>
            <person name="Husnik F."/>
            <person name="Keeling P."/>
            <person name="Hampl V."/>
        </authorList>
    </citation>
    <scope>NUCLEOTIDE SEQUENCE [LARGE SCALE GENOMIC DNA]</scope>
    <source>
        <strain evidence="2">ST1C</strain>
    </source>
</reference>
<protein>
    <submittedName>
        <fullName evidence="2">Uncharacterized protein</fullName>
    </submittedName>
</protein>
<name>A0A5J4WB22_9EUKA</name>
<evidence type="ECO:0000313" key="3">
    <source>
        <dbReference type="Proteomes" id="UP000324800"/>
    </source>
</evidence>
<feature type="compositionally biased region" description="Basic and acidic residues" evidence="1">
    <location>
        <begin position="36"/>
        <end position="50"/>
    </location>
</feature>
<gene>
    <name evidence="2" type="ORF">EZS28_012469</name>
</gene>
<feature type="region of interest" description="Disordered" evidence="1">
    <location>
        <begin position="36"/>
        <end position="177"/>
    </location>
</feature>
<feature type="compositionally biased region" description="Polar residues" evidence="1">
    <location>
        <begin position="84"/>
        <end position="114"/>
    </location>
</feature>
<feature type="compositionally biased region" description="Basic residues" evidence="1">
    <location>
        <begin position="124"/>
        <end position="135"/>
    </location>
</feature>
<evidence type="ECO:0000313" key="2">
    <source>
        <dbReference type="EMBL" id="KAA6392000.1"/>
    </source>
</evidence>
<feature type="compositionally biased region" description="Polar residues" evidence="1">
    <location>
        <begin position="138"/>
        <end position="164"/>
    </location>
</feature>